<dbReference type="InterPro" id="IPR003399">
    <property type="entry name" value="Mce/MlaD"/>
</dbReference>
<evidence type="ECO:0000313" key="4">
    <source>
        <dbReference type="EMBL" id="MDT8903778.1"/>
    </source>
</evidence>
<evidence type="ECO:0000256" key="1">
    <source>
        <dbReference type="SAM" id="Coils"/>
    </source>
</evidence>
<dbReference type="PANTHER" id="PTHR33371">
    <property type="entry name" value="INTERMEMBRANE PHOSPHOLIPID TRANSPORT SYSTEM BINDING PROTEIN MLAD-RELATED"/>
    <property type="match status" value="1"/>
</dbReference>
<comment type="caution">
    <text evidence="4">The sequence shown here is derived from an EMBL/GenBank/DDBJ whole genome shotgun (WGS) entry which is preliminary data.</text>
</comment>
<feature type="transmembrane region" description="Helical" evidence="2">
    <location>
        <begin position="12"/>
        <end position="32"/>
    </location>
</feature>
<accession>A0ABU3P431</accession>
<evidence type="ECO:0000256" key="2">
    <source>
        <dbReference type="SAM" id="Phobius"/>
    </source>
</evidence>
<keyword evidence="2" id="KW-0472">Membrane</keyword>
<evidence type="ECO:0000259" key="3">
    <source>
        <dbReference type="Pfam" id="PF02470"/>
    </source>
</evidence>
<evidence type="ECO:0000313" key="5">
    <source>
        <dbReference type="Proteomes" id="UP001254848"/>
    </source>
</evidence>
<keyword evidence="5" id="KW-1185">Reference proteome</keyword>
<dbReference type="RefSeq" id="WP_413782222.1">
    <property type="nucleotide sequence ID" value="NZ_JAUOZS010000001.1"/>
</dbReference>
<gene>
    <name evidence="4" type="ORF">Q4T40_21320</name>
</gene>
<dbReference type="Proteomes" id="UP001254848">
    <property type="component" value="Unassembled WGS sequence"/>
</dbReference>
<reference evidence="4 5" key="1">
    <citation type="submission" date="2023-07" db="EMBL/GenBank/DDBJ databases">
        <title>The novel representative of Negativicutes class, Anaeroselena agilis gen. nov. sp. nov.</title>
        <authorList>
            <person name="Prokofeva M.I."/>
            <person name="Elcheninov A.G."/>
            <person name="Klyukina A."/>
            <person name="Kublanov I.V."/>
            <person name="Frolov E.N."/>
            <person name="Podosokorskaya O.A."/>
        </authorList>
    </citation>
    <scope>NUCLEOTIDE SEQUENCE [LARGE SCALE GENOMIC DNA]</scope>
    <source>
        <strain evidence="4 5">4137-cl</strain>
    </source>
</reference>
<keyword evidence="1" id="KW-0175">Coiled coil</keyword>
<protein>
    <submittedName>
        <fullName evidence="4">MlaD family protein</fullName>
    </submittedName>
</protein>
<proteinExistence type="predicted"/>
<dbReference type="PANTHER" id="PTHR33371:SF4">
    <property type="entry name" value="INTERMEMBRANE PHOSPHOLIPID TRANSPORT SYSTEM BINDING PROTEIN MLAD"/>
    <property type="match status" value="1"/>
</dbReference>
<keyword evidence="2" id="KW-0812">Transmembrane</keyword>
<dbReference type="Pfam" id="PF02470">
    <property type="entry name" value="MlaD"/>
    <property type="match status" value="1"/>
</dbReference>
<dbReference type="InterPro" id="IPR052336">
    <property type="entry name" value="MlaD_Phospholipid_Transporter"/>
</dbReference>
<feature type="coiled-coil region" evidence="1">
    <location>
        <begin position="226"/>
        <end position="253"/>
    </location>
</feature>
<keyword evidence="2" id="KW-1133">Transmembrane helix</keyword>
<organism evidence="4 5">
    <name type="scientific">Anaeroselena agilis</name>
    <dbReference type="NCBI Taxonomy" id="3063788"/>
    <lineage>
        <taxon>Bacteria</taxon>
        <taxon>Bacillati</taxon>
        <taxon>Bacillota</taxon>
        <taxon>Negativicutes</taxon>
        <taxon>Acetonemataceae</taxon>
        <taxon>Anaeroselena</taxon>
    </lineage>
</organism>
<feature type="domain" description="Mce/MlaD" evidence="3">
    <location>
        <begin position="35"/>
        <end position="111"/>
    </location>
</feature>
<name>A0ABU3P431_9FIRM</name>
<sequence length="425" mass="45656">MNLSTEARVGAISLIGLLLLGYMIVYLGGISFGEKGYPVQAVFSEVGGLKEGNVVRYAGVDVGRVTGVRAGDGGVEVQLRINPGVKIPAGSKFTIGTDGLLGEKFVNIVPPRKTSGYLQPGATVAGEDPRGLDQLVSSADKTLVDLQKLIQSLNEVLGDDKVKAAMKTTALNAREITERLNEFSASLARMARNNEQDVNTMVGNLREVSANLKNVTARVDAMVAAVDNKGQTAKDLKETIQNLKKASVRVEKIAASVEDLVTDPETAKNIKETLRNARSVSEKANKMLTKIENVSVETGFEVLRNGHTDKYRSNADVRINTSPSDFAVIGVSGIGDNQKTNFQIGKGDANFAARAGIVEGKAGIGADTRLGKQLRLSLDVYDPNDVRVKLRTQYEIAPHTFIVGQTDSLNKQPSQNTYVGLRHTF</sequence>
<dbReference type="EMBL" id="JAUOZS010000001">
    <property type="protein sequence ID" value="MDT8903778.1"/>
    <property type="molecule type" value="Genomic_DNA"/>
</dbReference>